<reference evidence="9" key="1">
    <citation type="journal article" date="2013" name="Science">
        <title>The Amborella genome and the evolution of flowering plants.</title>
        <authorList>
            <consortium name="Amborella Genome Project"/>
        </authorList>
    </citation>
    <scope>NUCLEOTIDE SEQUENCE [LARGE SCALE GENOMIC DNA]</scope>
</reference>
<evidence type="ECO:0000259" key="7">
    <source>
        <dbReference type="Pfam" id="PF08541"/>
    </source>
</evidence>
<dbReference type="InterPro" id="IPR013601">
    <property type="entry name" value="FAE1_typ3_polyketide_synth"/>
</dbReference>
<keyword evidence="9" id="KW-1185">Reference proteome</keyword>
<keyword evidence="5" id="KW-0812">Transmembrane</keyword>
<comment type="similarity">
    <text evidence="1 4">Belongs to the thiolase-like superfamily. Chalcone/stilbene synthases family.</text>
</comment>
<evidence type="ECO:0000256" key="2">
    <source>
        <dbReference type="ARBA" id="ARBA00022679"/>
    </source>
</evidence>
<dbReference type="Gramene" id="ERN19455">
    <property type="protein sequence ID" value="ERN19455"/>
    <property type="gene ID" value="AMTR_s00069p00182480"/>
</dbReference>
<keyword evidence="2 4" id="KW-0808">Transferase</keyword>
<comment type="pathway">
    <text evidence="4">Lipid metabolism; fatty acid biosynthesis.</text>
</comment>
<dbReference type="EC" id="2.3.1.-" evidence="4"/>
<feature type="transmembrane region" description="Helical" evidence="5">
    <location>
        <begin position="20"/>
        <end position="40"/>
    </location>
</feature>
<dbReference type="Pfam" id="PF08541">
    <property type="entry name" value="ACP_syn_III_C"/>
    <property type="match status" value="1"/>
</dbReference>
<organism evidence="8 9">
    <name type="scientific">Amborella trichopoda</name>
    <dbReference type="NCBI Taxonomy" id="13333"/>
    <lineage>
        <taxon>Eukaryota</taxon>
        <taxon>Viridiplantae</taxon>
        <taxon>Streptophyta</taxon>
        <taxon>Embryophyta</taxon>
        <taxon>Tracheophyta</taxon>
        <taxon>Spermatophyta</taxon>
        <taxon>Magnoliopsida</taxon>
        <taxon>Amborellales</taxon>
        <taxon>Amborellaceae</taxon>
        <taxon>Amborella</taxon>
    </lineage>
</organism>
<dbReference type="GO" id="GO:0016020">
    <property type="term" value="C:membrane"/>
    <property type="evidence" value="ECO:0007669"/>
    <property type="project" value="InterPro"/>
</dbReference>
<dbReference type="Gene3D" id="3.40.47.10">
    <property type="match status" value="1"/>
</dbReference>
<gene>
    <name evidence="8" type="ORF">AMTR_s00069p00182480</name>
</gene>
<keyword evidence="5" id="KW-1133">Transmembrane helix</keyword>
<evidence type="ECO:0000259" key="6">
    <source>
        <dbReference type="Pfam" id="PF08392"/>
    </source>
</evidence>
<dbReference type="CDD" id="cd00831">
    <property type="entry name" value="CHS_like"/>
    <property type="match status" value="1"/>
</dbReference>
<dbReference type="InterPro" id="IPR016039">
    <property type="entry name" value="Thiolase-like"/>
</dbReference>
<dbReference type="InterPro" id="IPR012392">
    <property type="entry name" value="3-ktacl-CoA_syn"/>
</dbReference>
<dbReference type="PANTHER" id="PTHR31561">
    <property type="entry name" value="3-KETOACYL-COA SYNTHASE"/>
    <property type="match status" value="1"/>
</dbReference>
<keyword evidence="3 4" id="KW-0012">Acyltransferase</keyword>
<accession>U5DB50</accession>
<dbReference type="EMBL" id="KI392069">
    <property type="protein sequence ID" value="ERN19455.1"/>
    <property type="molecule type" value="Genomic_DNA"/>
</dbReference>
<proteinExistence type="inferred from homology"/>
<dbReference type="HOGENOM" id="CLU_013238_2_1_1"/>
<feature type="domain" description="FAE" evidence="6">
    <location>
        <begin position="70"/>
        <end position="357"/>
    </location>
</feature>
<dbReference type="UniPathway" id="UPA00094"/>
<dbReference type="GO" id="GO:0016747">
    <property type="term" value="F:acyltransferase activity, transferring groups other than amino-acyl groups"/>
    <property type="evidence" value="ECO:0007669"/>
    <property type="project" value="InterPro"/>
</dbReference>
<sequence>MEDPSLYFPLPTIKTLLQTFYSSFLFCFLRVFPLCLALLFETLVLVHKWSFLGHLLFVSAVVLYTTLVYHFSRPAPVYLVDFACYKPPSHLQVPLHSFMEHSSRFGCFEKESVEFMGRVIKLSGQGERTSLPPALHYIPPRTGHLDSVEEAHMILFSVMEDLLAKTRVNPSEIDVLVVNCSGFCPSPSLSSMVMHRFKLRDNVKTFSLGGMGCGAGVIAVDVAQTLLKLCSGAQAVVLSTEIMSTGWYSGKERKKLMLNCLFRMGGSAALLQSGPQAARVAKYQLRHMVRTHMGASDRGYFSAMREEDSEGITGVSLERDLMQVAGEILRMNIGALGSRVLPLSEKFWYSFSLFHKRFLDPKTEIYVPNFKLVIHHFCIPPSGKALLRELGKGLRLKKVDLEPALMTLHRFGNQSSSSLWYELAYMEAKGRVKRGDRVWQLGTGSGPKCNSAIWECISPVNPLAKVGSDPAGPWFDCIDEYPIAMDDF</sequence>
<keyword evidence="5" id="KW-0472">Membrane</keyword>
<dbReference type="SUPFAM" id="SSF53901">
    <property type="entry name" value="Thiolase-like"/>
    <property type="match status" value="2"/>
</dbReference>
<dbReference type="OMA" id="SSWWYEL"/>
<dbReference type="eggNOG" id="ENOG502QRZR">
    <property type="taxonomic scope" value="Eukaryota"/>
</dbReference>
<feature type="transmembrane region" description="Helical" evidence="5">
    <location>
        <begin position="52"/>
        <end position="71"/>
    </location>
</feature>
<evidence type="ECO:0000313" key="9">
    <source>
        <dbReference type="Proteomes" id="UP000017836"/>
    </source>
</evidence>
<protein>
    <recommendedName>
        <fullName evidence="4">3-ketoacyl-CoA synthase</fullName>
        <ecNumber evidence="4">2.3.1.-</ecNumber>
    </recommendedName>
</protein>
<feature type="domain" description="Beta-ketoacyl-[acyl-carrier-protein] synthase III C-terminal" evidence="7">
    <location>
        <begin position="378"/>
        <end position="455"/>
    </location>
</feature>
<dbReference type="GO" id="GO:0006633">
    <property type="term" value="P:fatty acid biosynthetic process"/>
    <property type="evidence" value="ECO:0007669"/>
    <property type="project" value="UniProtKB-UniPathway"/>
</dbReference>
<dbReference type="AlphaFoldDB" id="U5DB50"/>
<evidence type="ECO:0000256" key="3">
    <source>
        <dbReference type="ARBA" id="ARBA00023315"/>
    </source>
</evidence>
<evidence type="ECO:0000313" key="8">
    <source>
        <dbReference type="EMBL" id="ERN19455.1"/>
    </source>
</evidence>
<evidence type="ECO:0000256" key="5">
    <source>
        <dbReference type="SAM" id="Phobius"/>
    </source>
</evidence>
<evidence type="ECO:0000256" key="4">
    <source>
        <dbReference type="PIRNR" id="PIRNR036417"/>
    </source>
</evidence>
<dbReference type="Proteomes" id="UP000017836">
    <property type="component" value="Unassembled WGS sequence"/>
</dbReference>
<evidence type="ECO:0000256" key="1">
    <source>
        <dbReference type="ARBA" id="ARBA00005531"/>
    </source>
</evidence>
<dbReference type="STRING" id="13333.U5DB50"/>
<name>U5DB50_AMBTC</name>
<dbReference type="Pfam" id="PF08392">
    <property type="entry name" value="FAE1_CUT1_RppA"/>
    <property type="match status" value="1"/>
</dbReference>
<dbReference type="InterPro" id="IPR013747">
    <property type="entry name" value="ACP_syn_III_C"/>
</dbReference>
<dbReference type="PIRSF" id="PIRSF036417">
    <property type="entry name" value="3-ktacl-CoA_syn"/>
    <property type="match status" value="1"/>
</dbReference>